<dbReference type="PROSITE" id="PS01129">
    <property type="entry name" value="PSI_RLU"/>
    <property type="match status" value="1"/>
</dbReference>
<evidence type="ECO:0000259" key="4">
    <source>
        <dbReference type="Pfam" id="PF00849"/>
    </source>
</evidence>
<evidence type="ECO:0000256" key="1">
    <source>
        <dbReference type="ARBA" id="ARBA00010876"/>
    </source>
</evidence>
<dbReference type="AlphaFoldDB" id="A0ABD3MS30"/>
<dbReference type="InterPro" id="IPR006145">
    <property type="entry name" value="PsdUridine_synth_RsuA/RluA"/>
</dbReference>
<dbReference type="InterPro" id="IPR020103">
    <property type="entry name" value="PsdUridine_synth_cat_dom_sf"/>
</dbReference>
<organism evidence="5 6">
    <name type="scientific">Stephanodiscus triporus</name>
    <dbReference type="NCBI Taxonomy" id="2934178"/>
    <lineage>
        <taxon>Eukaryota</taxon>
        <taxon>Sar</taxon>
        <taxon>Stramenopiles</taxon>
        <taxon>Ochrophyta</taxon>
        <taxon>Bacillariophyta</taxon>
        <taxon>Coscinodiscophyceae</taxon>
        <taxon>Thalassiosirophycidae</taxon>
        <taxon>Stephanodiscales</taxon>
        <taxon>Stephanodiscaceae</taxon>
        <taxon>Stephanodiscus</taxon>
    </lineage>
</organism>
<keyword evidence="2" id="KW-0413">Isomerase</keyword>
<dbReference type="Proteomes" id="UP001530315">
    <property type="component" value="Unassembled WGS sequence"/>
</dbReference>
<evidence type="ECO:0000313" key="5">
    <source>
        <dbReference type="EMBL" id="KAL3765884.1"/>
    </source>
</evidence>
<feature type="signal peptide" evidence="3">
    <location>
        <begin position="1"/>
        <end position="20"/>
    </location>
</feature>
<evidence type="ECO:0000313" key="6">
    <source>
        <dbReference type="Proteomes" id="UP001530315"/>
    </source>
</evidence>
<comment type="caution">
    <text evidence="5">The sequence shown here is derived from an EMBL/GenBank/DDBJ whole genome shotgun (WGS) entry which is preliminary data.</text>
</comment>
<dbReference type="Pfam" id="PF00849">
    <property type="entry name" value="PseudoU_synth_2"/>
    <property type="match status" value="1"/>
</dbReference>
<dbReference type="PANTHER" id="PTHR21600:SF44">
    <property type="entry name" value="RIBOSOMAL LARGE SUBUNIT PSEUDOURIDINE SYNTHASE D"/>
    <property type="match status" value="1"/>
</dbReference>
<comment type="similarity">
    <text evidence="1">Belongs to the pseudouridine synthase RluA family.</text>
</comment>
<reference evidence="5 6" key="1">
    <citation type="submission" date="2024-10" db="EMBL/GenBank/DDBJ databases">
        <title>Updated reference genomes for cyclostephanoid diatoms.</title>
        <authorList>
            <person name="Roberts W.R."/>
            <person name="Alverson A.J."/>
        </authorList>
    </citation>
    <scope>NUCLEOTIDE SEQUENCE [LARGE SCALE GENOMIC DNA]</scope>
    <source>
        <strain evidence="5 6">AJA276-08</strain>
    </source>
</reference>
<evidence type="ECO:0000256" key="2">
    <source>
        <dbReference type="ARBA" id="ARBA00023235"/>
    </source>
</evidence>
<dbReference type="EMBL" id="JALLAZ020001741">
    <property type="protein sequence ID" value="KAL3765884.1"/>
    <property type="molecule type" value="Genomic_DNA"/>
</dbReference>
<evidence type="ECO:0000256" key="3">
    <source>
        <dbReference type="SAM" id="SignalP"/>
    </source>
</evidence>
<sequence>MKTLSPSVALMLAIITTAASFSLEPVSIFFGAIPPKAKQRTICKAKLEKITSNYDLEAILSSEKELAAGEEETTLGKIGRRRTSNNDQKKKMLKQQMKLQMKKKQRTQHYSVTNDNANINDGFDDGSSDDETGFDYASLIKDVNFSAYEIPPHLGGKRIDAVLVELLNKNSEGSDSQAPNPLSISRSQCGSLLSNGCVCVVQPEDADKFMNVWKETTTVPHELIEQHSAPIQRKSHILEPSSILIYPSRDSLLSTSSSSTTLLANFIPPTEIIPQKITLDVLYEDEHMVVINKQAGMVVHPAAGNWDATVVNALAYYLMNDSPFGSGEFFINDAEGKDSKDSRMANNEAAVNQNDSVTNSIPTLRPGIVHRLDKGTSGVLVVAKTSSALASLSEAFANRKVKKQYLAVVIGNPGEDQWIDKPIGRHPLHRQRMRVVPNPSSTMSTRGQTRLTGSASTLIAKQGRPALSHIHTIHHDGKLSVVQVRIATGRTHQIRVHLQDHGTPIYGDDVYGLADWNKVLSARRGITRPLLHAQRLEVDHPVTGEALVFEAPVAHDMMEVINAILPSNLILR</sequence>
<feature type="chain" id="PRO_5044831277" description="Pseudouridine synthase RsuA/RluA-like domain-containing protein" evidence="3">
    <location>
        <begin position="21"/>
        <end position="572"/>
    </location>
</feature>
<dbReference type="PANTHER" id="PTHR21600">
    <property type="entry name" value="MITOCHONDRIAL RNA PSEUDOURIDINE SYNTHASE"/>
    <property type="match status" value="1"/>
</dbReference>
<accession>A0ABD3MS30</accession>
<protein>
    <recommendedName>
        <fullName evidence="4">Pseudouridine synthase RsuA/RluA-like domain-containing protein</fullName>
    </recommendedName>
</protein>
<dbReference type="InterPro" id="IPR006224">
    <property type="entry name" value="PsdUridine_synth_RluA-like_CS"/>
</dbReference>
<dbReference type="SUPFAM" id="SSF55120">
    <property type="entry name" value="Pseudouridine synthase"/>
    <property type="match status" value="1"/>
</dbReference>
<keyword evidence="6" id="KW-1185">Reference proteome</keyword>
<dbReference type="CDD" id="cd02869">
    <property type="entry name" value="PseudoU_synth_RluA_like"/>
    <property type="match status" value="1"/>
</dbReference>
<feature type="domain" description="Pseudouridine synthase RsuA/RluA-like" evidence="4">
    <location>
        <begin position="287"/>
        <end position="499"/>
    </location>
</feature>
<gene>
    <name evidence="5" type="ORF">ACHAW5_002117</name>
</gene>
<name>A0ABD3MS30_9STRA</name>
<dbReference type="InterPro" id="IPR050188">
    <property type="entry name" value="RluA_PseudoU_synthase"/>
</dbReference>
<keyword evidence="3" id="KW-0732">Signal</keyword>
<dbReference type="Gene3D" id="3.30.2350.10">
    <property type="entry name" value="Pseudouridine synthase"/>
    <property type="match status" value="2"/>
</dbReference>
<dbReference type="GO" id="GO:0009982">
    <property type="term" value="F:pseudouridine synthase activity"/>
    <property type="evidence" value="ECO:0007669"/>
    <property type="project" value="UniProtKB-ARBA"/>
</dbReference>
<proteinExistence type="inferred from homology"/>